<dbReference type="EMBL" id="LXWW01000044">
    <property type="protein sequence ID" value="OAO17157.1"/>
    <property type="molecule type" value="Genomic_DNA"/>
</dbReference>
<name>A0A196SLS3_BLAHN</name>
<dbReference type="PROSITE" id="PS50102">
    <property type="entry name" value="RRM"/>
    <property type="match status" value="1"/>
</dbReference>
<evidence type="ECO:0000256" key="1">
    <source>
        <dbReference type="ARBA" id="ARBA00022737"/>
    </source>
</evidence>
<dbReference type="InterPro" id="IPR035979">
    <property type="entry name" value="RBD_domain_sf"/>
</dbReference>
<dbReference type="AlphaFoldDB" id="A0A196SLS3"/>
<evidence type="ECO:0000313" key="5">
    <source>
        <dbReference type="EMBL" id="OAO17157.1"/>
    </source>
</evidence>
<reference evidence="5 6" key="1">
    <citation type="submission" date="2016-05" db="EMBL/GenBank/DDBJ databases">
        <title>Nuclear genome of Blastocystis sp. subtype 1 NandII.</title>
        <authorList>
            <person name="Gentekaki E."/>
            <person name="Curtis B."/>
            <person name="Stairs C."/>
            <person name="Eme L."/>
            <person name="Herman E."/>
            <person name="Klimes V."/>
            <person name="Arias M.C."/>
            <person name="Elias M."/>
            <person name="Hilliou F."/>
            <person name="Klute M."/>
            <person name="Malik S.-B."/>
            <person name="Pightling A."/>
            <person name="Rachubinski R."/>
            <person name="Salas D."/>
            <person name="Schlacht A."/>
            <person name="Suga H."/>
            <person name="Archibald J."/>
            <person name="Ball S.G."/>
            <person name="Clark G."/>
            <person name="Dacks J."/>
            <person name="Van Der Giezen M."/>
            <person name="Tsaousis A."/>
            <person name="Roger A."/>
        </authorList>
    </citation>
    <scope>NUCLEOTIDE SEQUENCE [LARGE SCALE GENOMIC DNA]</scope>
    <source>
        <strain evidence="6">ATCC 50177 / NandII</strain>
    </source>
</reference>
<dbReference type="Pfam" id="PF00076">
    <property type="entry name" value="RRM_1"/>
    <property type="match status" value="1"/>
</dbReference>
<dbReference type="InterPro" id="IPR012677">
    <property type="entry name" value="Nucleotide-bd_a/b_plait_sf"/>
</dbReference>
<feature type="domain" description="RRM" evidence="4">
    <location>
        <begin position="100"/>
        <end position="164"/>
    </location>
</feature>
<gene>
    <name evidence="5" type="ORF">AV274_1096</name>
</gene>
<evidence type="ECO:0000259" key="4">
    <source>
        <dbReference type="PROSITE" id="PS50102"/>
    </source>
</evidence>
<evidence type="ECO:0000256" key="3">
    <source>
        <dbReference type="PROSITE-ProRule" id="PRU00176"/>
    </source>
</evidence>
<keyword evidence="2 3" id="KW-0694">RNA-binding</keyword>
<protein>
    <submittedName>
        <fullName evidence="5">RNA-binding region RNP-1 domain-containing protein</fullName>
    </submittedName>
</protein>
<evidence type="ECO:0000313" key="6">
    <source>
        <dbReference type="Proteomes" id="UP000078348"/>
    </source>
</evidence>
<keyword evidence="6" id="KW-1185">Reference proteome</keyword>
<dbReference type="GO" id="GO:0003723">
    <property type="term" value="F:RNA binding"/>
    <property type="evidence" value="ECO:0007669"/>
    <property type="project" value="UniProtKB-UniRule"/>
</dbReference>
<dbReference type="Proteomes" id="UP000078348">
    <property type="component" value="Unassembled WGS sequence"/>
</dbReference>
<comment type="caution">
    <text evidence="5">The sequence shown here is derived from an EMBL/GenBank/DDBJ whole genome shotgun (WGS) entry which is preliminary data.</text>
</comment>
<evidence type="ECO:0000256" key="2">
    <source>
        <dbReference type="ARBA" id="ARBA00022884"/>
    </source>
</evidence>
<dbReference type="InterPro" id="IPR000504">
    <property type="entry name" value="RRM_dom"/>
</dbReference>
<dbReference type="SMART" id="SM00360">
    <property type="entry name" value="RRM"/>
    <property type="match status" value="1"/>
</dbReference>
<proteinExistence type="predicted"/>
<accession>A0A196SLS3</accession>
<dbReference type="PANTHER" id="PTHR24012">
    <property type="entry name" value="RNA BINDING PROTEIN"/>
    <property type="match status" value="1"/>
</dbReference>
<dbReference type="OrthoDB" id="439808at2759"/>
<sequence>MHATNSVLVNPIPCEVSEENIINVFSNFGKVIAVKRANPWNYAYWEVKDGACEMTAAIVTFDPSVHCEDVVLRFRAAPFSAEDWESRTEIRLLEDVQQENKLFIGMIPEFTTEEELRSLLQVYGDIVEVVIIKHGDRTARGYGFCRYSQRCAAIRAIRELSGRT</sequence>
<organism evidence="5 6">
    <name type="scientific">Blastocystis sp. subtype 1 (strain ATCC 50177 / NandII)</name>
    <dbReference type="NCBI Taxonomy" id="478820"/>
    <lineage>
        <taxon>Eukaryota</taxon>
        <taxon>Sar</taxon>
        <taxon>Stramenopiles</taxon>
        <taxon>Bigyra</taxon>
        <taxon>Opalozoa</taxon>
        <taxon>Opalinata</taxon>
        <taxon>Blastocystidae</taxon>
        <taxon>Blastocystis</taxon>
    </lineage>
</organism>
<dbReference type="Gene3D" id="3.30.70.330">
    <property type="match status" value="2"/>
</dbReference>
<dbReference type="SUPFAM" id="SSF54928">
    <property type="entry name" value="RNA-binding domain, RBD"/>
    <property type="match status" value="2"/>
</dbReference>
<keyword evidence="1" id="KW-0677">Repeat</keyword>